<dbReference type="Proteomes" id="UP001221757">
    <property type="component" value="Unassembled WGS sequence"/>
</dbReference>
<protein>
    <submittedName>
        <fullName evidence="1">Uncharacterized protein</fullName>
    </submittedName>
</protein>
<organism evidence="1 2">
    <name type="scientific">Mycena rosella</name>
    <name type="common">Pink bonnet</name>
    <name type="synonym">Agaricus rosellus</name>
    <dbReference type="NCBI Taxonomy" id="1033263"/>
    <lineage>
        <taxon>Eukaryota</taxon>
        <taxon>Fungi</taxon>
        <taxon>Dikarya</taxon>
        <taxon>Basidiomycota</taxon>
        <taxon>Agaricomycotina</taxon>
        <taxon>Agaricomycetes</taxon>
        <taxon>Agaricomycetidae</taxon>
        <taxon>Agaricales</taxon>
        <taxon>Marasmiineae</taxon>
        <taxon>Mycenaceae</taxon>
        <taxon>Mycena</taxon>
    </lineage>
</organism>
<reference evidence="1" key="1">
    <citation type="submission" date="2023-03" db="EMBL/GenBank/DDBJ databases">
        <title>Massive genome expansion in bonnet fungi (Mycena s.s.) driven by repeated elements and novel gene families across ecological guilds.</title>
        <authorList>
            <consortium name="Lawrence Berkeley National Laboratory"/>
            <person name="Harder C.B."/>
            <person name="Miyauchi S."/>
            <person name="Viragh M."/>
            <person name="Kuo A."/>
            <person name="Thoen E."/>
            <person name="Andreopoulos B."/>
            <person name="Lu D."/>
            <person name="Skrede I."/>
            <person name="Drula E."/>
            <person name="Henrissat B."/>
            <person name="Morin E."/>
            <person name="Kohler A."/>
            <person name="Barry K."/>
            <person name="LaButti K."/>
            <person name="Morin E."/>
            <person name="Salamov A."/>
            <person name="Lipzen A."/>
            <person name="Mereny Z."/>
            <person name="Hegedus B."/>
            <person name="Baldrian P."/>
            <person name="Stursova M."/>
            <person name="Weitz H."/>
            <person name="Taylor A."/>
            <person name="Grigoriev I.V."/>
            <person name="Nagy L.G."/>
            <person name="Martin F."/>
            <person name="Kauserud H."/>
        </authorList>
    </citation>
    <scope>NUCLEOTIDE SEQUENCE</scope>
    <source>
        <strain evidence="1">CBHHK067</strain>
    </source>
</reference>
<accession>A0AAD7G885</accession>
<dbReference type="Gene3D" id="3.80.10.10">
    <property type="entry name" value="Ribonuclease Inhibitor"/>
    <property type="match status" value="1"/>
</dbReference>
<gene>
    <name evidence="1" type="ORF">B0H17DRAFT_1211010</name>
</gene>
<evidence type="ECO:0000313" key="2">
    <source>
        <dbReference type="Proteomes" id="UP001221757"/>
    </source>
</evidence>
<dbReference type="EMBL" id="JARKIE010000216">
    <property type="protein sequence ID" value="KAJ7665559.1"/>
    <property type="molecule type" value="Genomic_DNA"/>
</dbReference>
<proteinExistence type="predicted"/>
<dbReference type="AlphaFoldDB" id="A0AAD7G885"/>
<evidence type="ECO:0000313" key="1">
    <source>
        <dbReference type="EMBL" id="KAJ7665559.1"/>
    </source>
</evidence>
<name>A0AAD7G885_MYCRO</name>
<comment type="caution">
    <text evidence="1">The sequence shown here is derived from an EMBL/GenBank/DDBJ whole genome shotgun (WGS) entry which is preliminary data.</text>
</comment>
<keyword evidence="2" id="KW-1185">Reference proteome</keyword>
<dbReference type="InterPro" id="IPR032675">
    <property type="entry name" value="LRR_dom_sf"/>
</dbReference>
<sequence length="260" mass="29271">MPSLPHELEREIFELALLSDRKDAALKLALSLVARRVQFWVDLVFYKMVTISDAKHADKFANLVASNLKPPGFFARVNSLCLPYSVTAKQACTILSACTGVQFLACWVNSKYCPELPLLLGRLPLRRLSVEFRHFLKILSVLASAWFSNLTHLNLVMWADGYPQKLDLSTLSRLPGVTHVALPSEIDPAHAAVVCSSCPNLQVLVVIHNPYTDLIHDYSFDIRIVVNDDPDDCTTDWEAHYFGSPDIWSHAEDVIQKRKL</sequence>